<reference evidence="3" key="1">
    <citation type="submission" date="2025-08" db="UniProtKB">
        <authorList>
            <consortium name="RefSeq"/>
        </authorList>
    </citation>
    <scope>IDENTIFICATION</scope>
</reference>
<feature type="region of interest" description="Disordered" evidence="1">
    <location>
        <begin position="223"/>
        <end position="255"/>
    </location>
</feature>
<feature type="compositionally biased region" description="Pro residues" evidence="1">
    <location>
        <begin position="70"/>
        <end position="79"/>
    </location>
</feature>
<feature type="compositionally biased region" description="Basic and acidic residues" evidence="1">
    <location>
        <begin position="52"/>
        <end position="69"/>
    </location>
</feature>
<protein>
    <submittedName>
        <fullName evidence="3">Pollen-specific leucine-rich repeat extensin-like protein 2</fullName>
    </submittedName>
</protein>
<dbReference type="Proteomes" id="UP000515152">
    <property type="component" value="Chromosome 19"/>
</dbReference>
<dbReference type="AlphaFoldDB" id="A0A6P8GT11"/>
<dbReference type="RefSeq" id="XP_031441758.1">
    <property type="nucleotide sequence ID" value="XM_031585898.2"/>
</dbReference>
<accession>A0A6P8GT11</accession>
<dbReference type="KEGG" id="char:116224941"/>
<organism evidence="2 3">
    <name type="scientific">Clupea harengus</name>
    <name type="common">Atlantic herring</name>
    <dbReference type="NCBI Taxonomy" id="7950"/>
    <lineage>
        <taxon>Eukaryota</taxon>
        <taxon>Metazoa</taxon>
        <taxon>Chordata</taxon>
        <taxon>Craniata</taxon>
        <taxon>Vertebrata</taxon>
        <taxon>Euteleostomi</taxon>
        <taxon>Actinopterygii</taxon>
        <taxon>Neopterygii</taxon>
        <taxon>Teleostei</taxon>
        <taxon>Clupei</taxon>
        <taxon>Clupeiformes</taxon>
        <taxon>Clupeoidei</taxon>
        <taxon>Clupeidae</taxon>
        <taxon>Clupea</taxon>
    </lineage>
</organism>
<keyword evidence="2" id="KW-1185">Reference proteome</keyword>
<name>A0A6P8GT11_CLUHA</name>
<gene>
    <name evidence="3" type="primary">LOC116224941</name>
</gene>
<feature type="compositionally biased region" description="Pro residues" evidence="1">
    <location>
        <begin position="231"/>
        <end position="242"/>
    </location>
</feature>
<evidence type="ECO:0000313" key="3">
    <source>
        <dbReference type="RefSeq" id="XP_031441758.1"/>
    </source>
</evidence>
<dbReference type="GeneID" id="116224941"/>
<feature type="compositionally biased region" description="Polar residues" evidence="1">
    <location>
        <begin position="185"/>
        <end position="194"/>
    </location>
</feature>
<feature type="region of interest" description="Disordered" evidence="1">
    <location>
        <begin position="24"/>
        <end position="194"/>
    </location>
</feature>
<proteinExistence type="predicted"/>
<evidence type="ECO:0000313" key="2">
    <source>
        <dbReference type="Proteomes" id="UP000515152"/>
    </source>
</evidence>
<evidence type="ECO:0000256" key="1">
    <source>
        <dbReference type="SAM" id="MobiDB-lite"/>
    </source>
</evidence>
<sequence length="255" mass="27076">MGRHIGVQVMGTDFLAEIRAKKERMAAATMKVSEPSSPEKTEPTAVQGSSEEDQRSPERKALAETRPEPAPRTFPPPVSTKPTTGIPKPPVPSAKPALSPRNSGPLKTRTSSSRSIDESPDSASGGSSPKVPGPTQVPVPAQGHKRAPSDAECESVMSPSPEDPERRECPSEVAGDSSVFDLDQDSATVKHSSSLRCLTNPVLEADDRQRIKSLPTPVKLFPEDDIVLSPGLPPPPLDLPEPIPEDQPPDADTNA</sequence>